<sequence length="177" mass="20319">MPVNTTSTFRSAQVRIYPGEYLAKWGSMDVFSAVRLRCEGVIPNDHPVKTELEKLSFVRRETRTVYVHEQRCMLFTWGAQVLVKKTQMRFFGKATKCLVLFMVEVETCSLWYEEPFVDVAERTALEGLPIDGFLSKVNVPSLVLCEHTFYGTTTFSATMSFNLLRVVWKSCAVQIPR</sequence>
<gene>
    <name evidence="1" type="ORF">GIB67_015772</name>
</gene>
<comment type="caution">
    <text evidence="1">The sequence shown here is derived from an EMBL/GenBank/DDBJ whole genome shotgun (WGS) entry which is preliminary data.</text>
</comment>
<keyword evidence="2" id="KW-1185">Reference proteome</keyword>
<dbReference type="EMBL" id="JACGCM010000560">
    <property type="protein sequence ID" value="KAF6170820.1"/>
    <property type="molecule type" value="Genomic_DNA"/>
</dbReference>
<evidence type="ECO:0000313" key="1">
    <source>
        <dbReference type="EMBL" id="KAF6170820.1"/>
    </source>
</evidence>
<proteinExistence type="predicted"/>
<evidence type="ECO:0000313" key="2">
    <source>
        <dbReference type="Proteomes" id="UP000541444"/>
    </source>
</evidence>
<reference evidence="1 2" key="1">
    <citation type="journal article" date="2020" name="IScience">
        <title>Genome Sequencing of the Endangered Kingdonia uniflora (Circaeasteraceae, Ranunculales) Reveals Potential Mechanisms of Evolutionary Specialization.</title>
        <authorList>
            <person name="Sun Y."/>
            <person name="Deng T."/>
            <person name="Zhang A."/>
            <person name="Moore M.J."/>
            <person name="Landis J.B."/>
            <person name="Lin N."/>
            <person name="Zhang H."/>
            <person name="Zhang X."/>
            <person name="Huang J."/>
            <person name="Zhang X."/>
            <person name="Sun H."/>
            <person name="Wang H."/>
        </authorList>
    </citation>
    <scope>NUCLEOTIDE SEQUENCE [LARGE SCALE GENOMIC DNA]</scope>
    <source>
        <strain evidence="1">TB1705</strain>
        <tissue evidence="1">Leaf</tissue>
    </source>
</reference>
<organism evidence="1 2">
    <name type="scientific">Kingdonia uniflora</name>
    <dbReference type="NCBI Taxonomy" id="39325"/>
    <lineage>
        <taxon>Eukaryota</taxon>
        <taxon>Viridiplantae</taxon>
        <taxon>Streptophyta</taxon>
        <taxon>Embryophyta</taxon>
        <taxon>Tracheophyta</taxon>
        <taxon>Spermatophyta</taxon>
        <taxon>Magnoliopsida</taxon>
        <taxon>Ranunculales</taxon>
        <taxon>Circaeasteraceae</taxon>
        <taxon>Kingdonia</taxon>
    </lineage>
</organism>
<protein>
    <submittedName>
        <fullName evidence="1">Uncharacterized protein</fullName>
    </submittedName>
</protein>
<name>A0A7J7NUT8_9MAGN</name>
<dbReference type="Proteomes" id="UP000541444">
    <property type="component" value="Unassembled WGS sequence"/>
</dbReference>
<accession>A0A7J7NUT8</accession>
<dbReference type="AlphaFoldDB" id="A0A7J7NUT8"/>